<accession>W5Y2A9</accession>
<evidence type="ECO:0008006" key="3">
    <source>
        <dbReference type="Google" id="ProtNLM"/>
    </source>
</evidence>
<gene>
    <name evidence="1" type="ORF">B843_09930</name>
</gene>
<keyword evidence="2" id="KW-1185">Reference proteome</keyword>
<name>W5Y2A9_9CORY</name>
<dbReference type="HOGENOM" id="CLU_3326968_0_0_11"/>
<dbReference type="STRING" id="1224164.B843_09930"/>
<dbReference type="SUPFAM" id="SSF54593">
    <property type="entry name" value="Glyoxalase/Bleomycin resistance protein/Dihydroxybiphenyl dioxygenase"/>
    <property type="match status" value="1"/>
</dbReference>
<reference evidence="1 2" key="1">
    <citation type="submission" date="2013-02" db="EMBL/GenBank/DDBJ databases">
        <title>The complete genome sequence of Corynebacterium vitaeruminis DSM 20294.</title>
        <authorList>
            <person name="Ruckert C."/>
            <person name="Albersmeier A."/>
            <person name="Kalinowski J."/>
        </authorList>
    </citation>
    <scope>NUCLEOTIDE SEQUENCE [LARGE SCALE GENOMIC DNA]</scope>
    <source>
        <strain evidence="2">ATCC 10234</strain>
    </source>
</reference>
<evidence type="ECO:0000313" key="2">
    <source>
        <dbReference type="Proteomes" id="UP000019222"/>
    </source>
</evidence>
<evidence type="ECO:0000313" key="1">
    <source>
        <dbReference type="EMBL" id="AHI23371.1"/>
    </source>
</evidence>
<sequence length="38" mass="3976">MTLRGAVAIVAEPTDGPSGRTFSFRDPDGYVITVHGKG</sequence>
<dbReference type="AlphaFoldDB" id="W5Y2A9"/>
<dbReference type="Gene3D" id="3.30.720.110">
    <property type="match status" value="1"/>
</dbReference>
<dbReference type="KEGG" id="cvt:B843_09930"/>
<proteinExistence type="predicted"/>
<dbReference type="Proteomes" id="UP000019222">
    <property type="component" value="Chromosome"/>
</dbReference>
<dbReference type="PATRIC" id="fig|1224164.3.peg.2006"/>
<protein>
    <recommendedName>
        <fullName evidence="3">VOC domain-containing protein</fullName>
    </recommendedName>
</protein>
<dbReference type="InterPro" id="IPR029068">
    <property type="entry name" value="Glyas_Bleomycin-R_OHBP_Dase"/>
</dbReference>
<dbReference type="EMBL" id="CP004353">
    <property type="protein sequence ID" value="AHI23371.1"/>
    <property type="molecule type" value="Genomic_DNA"/>
</dbReference>
<organism evidence="1 2">
    <name type="scientific">Corynebacterium vitaeruminis DSM 20294</name>
    <dbReference type="NCBI Taxonomy" id="1224164"/>
    <lineage>
        <taxon>Bacteria</taxon>
        <taxon>Bacillati</taxon>
        <taxon>Actinomycetota</taxon>
        <taxon>Actinomycetes</taxon>
        <taxon>Mycobacteriales</taxon>
        <taxon>Corynebacteriaceae</taxon>
        <taxon>Corynebacterium</taxon>
    </lineage>
</organism>